<proteinExistence type="predicted"/>
<evidence type="ECO:0000313" key="2">
    <source>
        <dbReference type="EMBL" id="KAL3276930.1"/>
    </source>
</evidence>
<keyword evidence="3" id="KW-1185">Reference proteome</keyword>
<protein>
    <submittedName>
        <fullName evidence="2">Uncharacterized protein</fullName>
    </submittedName>
</protein>
<name>A0ABD2NDV0_9CUCU</name>
<evidence type="ECO:0000313" key="3">
    <source>
        <dbReference type="Proteomes" id="UP001516400"/>
    </source>
</evidence>
<organism evidence="2 3">
    <name type="scientific">Cryptolaemus montrouzieri</name>
    <dbReference type="NCBI Taxonomy" id="559131"/>
    <lineage>
        <taxon>Eukaryota</taxon>
        <taxon>Metazoa</taxon>
        <taxon>Ecdysozoa</taxon>
        <taxon>Arthropoda</taxon>
        <taxon>Hexapoda</taxon>
        <taxon>Insecta</taxon>
        <taxon>Pterygota</taxon>
        <taxon>Neoptera</taxon>
        <taxon>Endopterygota</taxon>
        <taxon>Coleoptera</taxon>
        <taxon>Polyphaga</taxon>
        <taxon>Cucujiformia</taxon>
        <taxon>Coccinelloidea</taxon>
        <taxon>Coccinellidae</taxon>
        <taxon>Scymninae</taxon>
        <taxon>Scymnini</taxon>
        <taxon>Cryptolaemus</taxon>
    </lineage>
</organism>
<dbReference type="AlphaFoldDB" id="A0ABD2NDV0"/>
<accession>A0ABD2NDV0</accession>
<comment type="caution">
    <text evidence="2">The sequence shown here is derived from an EMBL/GenBank/DDBJ whole genome shotgun (WGS) entry which is preliminary data.</text>
</comment>
<sequence length="161" mass="19249">MEILKEQIRDKENFIKRMQRSSQVFEEQVETTEKVYEQQIKDQEERIRCMKEKLDEANKEIYGLKDELEKSQLDKAELQQQLKEMDQIKRSMLISIEVLTEEIKTITSQFESPKERREMRSVLKYIKCVAQSKMISDMSIHNLAFKIITFCTIIENIIGFC</sequence>
<reference evidence="2 3" key="1">
    <citation type="journal article" date="2021" name="BMC Biol.">
        <title>Horizontally acquired antibacterial genes associated with adaptive radiation of ladybird beetles.</title>
        <authorList>
            <person name="Li H.S."/>
            <person name="Tang X.F."/>
            <person name="Huang Y.H."/>
            <person name="Xu Z.Y."/>
            <person name="Chen M.L."/>
            <person name="Du X.Y."/>
            <person name="Qiu B.Y."/>
            <person name="Chen P.T."/>
            <person name="Zhang W."/>
            <person name="Slipinski A."/>
            <person name="Escalona H.E."/>
            <person name="Waterhouse R.M."/>
            <person name="Zwick A."/>
            <person name="Pang H."/>
        </authorList>
    </citation>
    <scope>NUCLEOTIDE SEQUENCE [LARGE SCALE GENOMIC DNA]</scope>
    <source>
        <strain evidence="2">SYSU2018</strain>
    </source>
</reference>
<gene>
    <name evidence="2" type="ORF">HHI36_012297</name>
</gene>
<evidence type="ECO:0000256" key="1">
    <source>
        <dbReference type="SAM" id="Coils"/>
    </source>
</evidence>
<dbReference type="EMBL" id="JABFTP020000103">
    <property type="protein sequence ID" value="KAL3276930.1"/>
    <property type="molecule type" value="Genomic_DNA"/>
</dbReference>
<dbReference type="Proteomes" id="UP001516400">
    <property type="component" value="Unassembled WGS sequence"/>
</dbReference>
<feature type="coiled-coil region" evidence="1">
    <location>
        <begin position="1"/>
        <end position="88"/>
    </location>
</feature>
<keyword evidence="1" id="KW-0175">Coiled coil</keyword>